<evidence type="ECO:0000256" key="6">
    <source>
        <dbReference type="ARBA" id="ARBA00023242"/>
    </source>
</evidence>
<feature type="region of interest" description="Disordered" evidence="7">
    <location>
        <begin position="206"/>
        <end position="276"/>
    </location>
</feature>
<dbReference type="GO" id="GO:0005634">
    <property type="term" value="C:nucleus"/>
    <property type="evidence" value="ECO:0007669"/>
    <property type="project" value="UniProtKB-SubCell"/>
</dbReference>
<keyword evidence="3" id="KW-0805">Transcription regulation</keyword>
<keyword evidence="6" id="KW-0539">Nucleus</keyword>
<evidence type="ECO:0000256" key="5">
    <source>
        <dbReference type="ARBA" id="ARBA00023163"/>
    </source>
</evidence>
<comment type="subcellular location">
    <subcellularLocation>
        <location evidence="1">Nucleus</location>
    </subcellularLocation>
</comment>
<evidence type="ECO:0000256" key="7">
    <source>
        <dbReference type="SAM" id="MobiDB-lite"/>
    </source>
</evidence>
<dbReference type="EMBL" id="LK052936">
    <property type="protein sequence ID" value="CDR35954.1"/>
    <property type="molecule type" value="Genomic_DNA"/>
</dbReference>
<dbReference type="GO" id="GO:0003700">
    <property type="term" value="F:DNA-binding transcription factor activity"/>
    <property type="evidence" value="ECO:0007669"/>
    <property type="project" value="InterPro"/>
</dbReference>
<proteinExistence type="inferred from homology"/>
<dbReference type="SUPFAM" id="SSF57959">
    <property type="entry name" value="Leucine zipper domain"/>
    <property type="match status" value="1"/>
</dbReference>
<keyword evidence="4" id="KW-0238">DNA-binding</keyword>
<feature type="compositionally biased region" description="Low complexity" evidence="7">
    <location>
        <begin position="14"/>
        <end position="25"/>
    </location>
</feature>
<feature type="compositionally biased region" description="Low complexity" evidence="7">
    <location>
        <begin position="166"/>
        <end position="190"/>
    </location>
</feature>
<evidence type="ECO:0000313" key="9">
    <source>
        <dbReference type="EMBL" id="CDR35954.1"/>
    </source>
</evidence>
<dbReference type="Pfam" id="PF00170">
    <property type="entry name" value="bZIP_1"/>
    <property type="match status" value="1"/>
</dbReference>
<dbReference type="PROSITE" id="PS50217">
    <property type="entry name" value="BZIP"/>
    <property type="match status" value="1"/>
</dbReference>
<evidence type="ECO:0000256" key="2">
    <source>
        <dbReference type="ARBA" id="ARBA00007163"/>
    </source>
</evidence>
<name>A0A061AEI6_RHOTO</name>
<feature type="compositionally biased region" description="Low complexity" evidence="7">
    <location>
        <begin position="258"/>
        <end position="267"/>
    </location>
</feature>
<dbReference type="CDD" id="cd14812">
    <property type="entry name" value="bZIP_u3"/>
    <property type="match status" value="1"/>
</dbReference>
<evidence type="ECO:0000259" key="8">
    <source>
        <dbReference type="PROSITE" id="PS50217"/>
    </source>
</evidence>
<evidence type="ECO:0000256" key="3">
    <source>
        <dbReference type="ARBA" id="ARBA00023015"/>
    </source>
</evidence>
<reference evidence="9" key="1">
    <citation type="journal article" date="2014" name="Genome Announc.">
        <title>Draft genome sequence of Rhodosporidium toruloides CECT1137, an oleaginous yeast of biotechnological interest.</title>
        <authorList>
            <person name="Morin N."/>
            <person name="Calcas X."/>
            <person name="Devillers H."/>
            <person name="Durrens P."/>
            <person name="Sherman D.J."/>
            <person name="Nicaud J.-M."/>
            <person name="Neuveglise C."/>
        </authorList>
    </citation>
    <scope>NUCLEOTIDE SEQUENCE</scope>
    <source>
        <strain evidence="9">CECT1137</strain>
    </source>
</reference>
<dbReference type="Gene3D" id="1.20.5.170">
    <property type="match status" value="1"/>
</dbReference>
<organism evidence="9">
    <name type="scientific">Rhodotorula toruloides</name>
    <name type="common">Yeast</name>
    <name type="synonym">Rhodosporidium toruloides</name>
    <dbReference type="NCBI Taxonomy" id="5286"/>
    <lineage>
        <taxon>Eukaryota</taxon>
        <taxon>Fungi</taxon>
        <taxon>Dikarya</taxon>
        <taxon>Basidiomycota</taxon>
        <taxon>Pucciniomycotina</taxon>
        <taxon>Microbotryomycetes</taxon>
        <taxon>Sporidiobolales</taxon>
        <taxon>Sporidiobolaceae</taxon>
        <taxon>Rhodotorula</taxon>
    </lineage>
</organism>
<evidence type="ECO:0000256" key="4">
    <source>
        <dbReference type="ARBA" id="ARBA00023125"/>
    </source>
</evidence>
<comment type="similarity">
    <text evidence="2">Belongs to the bZIP family.</text>
</comment>
<protein>
    <submittedName>
        <fullName evidence="9">RHTO0S01e10902g1_1</fullName>
    </submittedName>
</protein>
<dbReference type="InterPro" id="IPR046347">
    <property type="entry name" value="bZIP_sf"/>
</dbReference>
<dbReference type="OrthoDB" id="295274at2759"/>
<sequence length="318" mass="34621">MDSPATTRSRKRTASPPLSPASASLVDDDTAQPLAKKRAPRSTAAEKHARKQARMERNRIAAQVSRDRKKQHTDFLEARVAELEAQLASQSPSTSLTPTPSSVNLPLAALPALPSATDSLVAQLREENESLKTQLALEQLQSQSLQIRLSSLETKFGRLERLLSQAATSTSPAAQAVEPETTNQTMTTETDSSRLVAREVDLSLQRKLSHPSSRLASRLSASTSPASTSSRSPSTRPSRRPTLSEILSSIQVPPSMPIPSSTTTTSSRLGQTGRRLSAVSTRGRFLPLTTNRRRISTSSTSCDKTLLRARRLRLRVRQ</sequence>
<dbReference type="InterPro" id="IPR004827">
    <property type="entry name" value="bZIP"/>
</dbReference>
<gene>
    <name evidence="9" type="ORF">RHTO0S_01e10902g</name>
</gene>
<accession>A0A061AEI6</accession>
<feature type="region of interest" description="Disordered" evidence="7">
    <location>
        <begin position="1"/>
        <end position="72"/>
    </location>
</feature>
<dbReference type="PANTHER" id="PTHR47416">
    <property type="entry name" value="BASIC-LEUCINE ZIPPER TRANSCRIPTION FACTOR F-RELATED"/>
    <property type="match status" value="1"/>
</dbReference>
<evidence type="ECO:0000256" key="1">
    <source>
        <dbReference type="ARBA" id="ARBA00004123"/>
    </source>
</evidence>
<feature type="compositionally biased region" description="Low complexity" evidence="7">
    <location>
        <begin position="211"/>
        <end position="244"/>
    </location>
</feature>
<feature type="domain" description="BZIP" evidence="8">
    <location>
        <begin position="48"/>
        <end position="86"/>
    </location>
</feature>
<dbReference type="PANTHER" id="PTHR47416:SF8">
    <property type="entry name" value="BASIC-LEUCINE ZIPPER TRANSCRIPTION FACTOR E-RELATED"/>
    <property type="match status" value="1"/>
</dbReference>
<dbReference type="GO" id="GO:0003677">
    <property type="term" value="F:DNA binding"/>
    <property type="evidence" value="ECO:0007669"/>
    <property type="project" value="UniProtKB-KW"/>
</dbReference>
<keyword evidence="5" id="KW-0804">Transcription</keyword>
<dbReference type="SMART" id="SM00338">
    <property type="entry name" value="BRLZ"/>
    <property type="match status" value="1"/>
</dbReference>
<feature type="region of interest" description="Disordered" evidence="7">
    <location>
        <begin position="166"/>
        <end position="192"/>
    </location>
</feature>
<dbReference type="AlphaFoldDB" id="A0A061AEI6"/>